<sequence>MDYESADSRSKGCWDPAASLTAFYDKWTSPLATPDFVVDDVWCGLDTPFGTVVPAEQIKLFTASPEAKLVMIEGGAHYLNATNPKEVNEALLEMVTKYQ</sequence>
<dbReference type="AlphaFoldDB" id="A0AAN5C2G5"/>
<dbReference type="Proteomes" id="UP001165205">
    <property type="component" value="Unassembled WGS sequence"/>
</dbReference>
<evidence type="ECO:0000313" key="1">
    <source>
        <dbReference type="EMBL" id="GMG37050.1"/>
    </source>
</evidence>
<comment type="caution">
    <text evidence="1">The sequence shown here is derived from an EMBL/GenBank/DDBJ whole genome shotgun (WGS) entry which is preliminary data.</text>
</comment>
<proteinExistence type="predicted"/>
<dbReference type="InterPro" id="IPR029058">
    <property type="entry name" value="AB_hydrolase_fold"/>
</dbReference>
<accession>A0AAN5C2G5</accession>
<protein>
    <submittedName>
        <fullName evidence="1">Unnamed protein product</fullName>
    </submittedName>
</protein>
<dbReference type="Gene3D" id="3.40.50.1820">
    <property type="entry name" value="alpha/beta hydrolase"/>
    <property type="match status" value="1"/>
</dbReference>
<evidence type="ECO:0000313" key="2">
    <source>
        <dbReference type="Proteomes" id="UP001165205"/>
    </source>
</evidence>
<dbReference type="SUPFAM" id="SSF53474">
    <property type="entry name" value="alpha/beta-Hydrolases"/>
    <property type="match status" value="1"/>
</dbReference>
<organism evidence="1 2">
    <name type="scientific">Aspergillus oryzae</name>
    <name type="common">Yellow koji mold</name>
    <dbReference type="NCBI Taxonomy" id="5062"/>
    <lineage>
        <taxon>Eukaryota</taxon>
        <taxon>Fungi</taxon>
        <taxon>Dikarya</taxon>
        <taxon>Ascomycota</taxon>
        <taxon>Pezizomycotina</taxon>
        <taxon>Eurotiomycetes</taxon>
        <taxon>Eurotiomycetidae</taxon>
        <taxon>Eurotiales</taxon>
        <taxon>Aspergillaceae</taxon>
        <taxon>Aspergillus</taxon>
        <taxon>Aspergillus subgen. Circumdati</taxon>
    </lineage>
</organism>
<dbReference type="EMBL" id="BSYA01000223">
    <property type="protein sequence ID" value="GMG37050.1"/>
    <property type="molecule type" value="Genomic_DNA"/>
</dbReference>
<gene>
    <name evidence="1" type="ORF">Aory04_001198500</name>
</gene>
<reference evidence="1" key="1">
    <citation type="submission" date="2023-04" db="EMBL/GenBank/DDBJ databases">
        <title>Aspergillus oryzae NBRC 4228.</title>
        <authorList>
            <person name="Ichikawa N."/>
            <person name="Sato H."/>
            <person name="Tonouchi N."/>
        </authorList>
    </citation>
    <scope>NUCLEOTIDE SEQUENCE</scope>
    <source>
        <strain evidence="1">NBRC 4228</strain>
    </source>
</reference>
<name>A0AAN5C2G5_ASPOZ</name>